<dbReference type="Gene3D" id="2.20.140.10">
    <property type="entry name" value="WGR domain"/>
    <property type="match status" value="1"/>
</dbReference>
<name>A0ABT0CR73_9HYPH</name>
<accession>A0ABT0CR73</accession>
<dbReference type="PROSITE" id="PS51977">
    <property type="entry name" value="WGR"/>
    <property type="match status" value="1"/>
</dbReference>
<dbReference type="Pfam" id="PF05406">
    <property type="entry name" value="WGR"/>
    <property type="match status" value="1"/>
</dbReference>
<proteinExistence type="predicted"/>
<dbReference type="EMBL" id="JAKVIN010000008">
    <property type="protein sequence ID" value="MCJ8151118.1"/>
    <property type="molecule type" value="Genomic_DNA"/>
</dbReference>
<organism evidence="2 3">
    <name type="scientific">Shinella sedimenti</name>
    <dbReference type="NCBI Taxonomy" id="2919913"/>
    <lineage>
        <taxon>Bacteria</taxon>
        <taxon>Pseudomonadati</taxon>
        <taxon>Pseudomonadota</taxon>
        <taxon>Alphaproteobacteria</taxon>
        <taxon>Hyphomicrobiales</taxon>
        <taxon>Rhizobiaceae</taxon>
        <taxon>Shinella</taxon>
    </lineage>
</organism>
<protein>
    <submittedName>
        <fullName evidence="2">WGR domain-containing protein</fullName>
    </submittedName>
</protein>
<sequence length="81" mass="9340">MEQGTSRHFIRCDPSRNMNRFYRLTVTRDLLGQTLLIREWGRVGVYARRRSDEKTGLAEAVRDAAALAARKMKRGYVPVAE</sequence>
<dbReference type="SUPFAM" id="SSF142921">
    <property type="entry name" value="WGR domain-like"/>
    <property type="match status" value="1"/>
</dbReference>
<dbReference type="Proteomes" id="UP001201844">
    <property type="component" value="Unassembled WGS sequence"/>
</dbReference>
<dbReference type="InterPro" id="IPR036930">
    <property type="entry name" value="WGR_dom_sf"/>
</dbReference>
<geneLocation type="plasmid" evidence="2">
    <name>unnamed</name>
</geneLocation>
<gene>
    <name evidence="2" type="ORF">MKI86_18425</name>
</gene>
<keyword evidence="2" id="KW-0614">Plasmid</keyword>
<evidence type="ECO:0000313" key="2">
    <source>
        <dbReference type="EMBL" id="MCJ8151118.1"/>
    </source>
</evidence>
<dbReference type="SMART" id="SM00773">
    <property type="entry name" value="WGR"/>
    <property type="match status" value="1"/>
</dbReference>
<keyword evidence="3" id="KW-1185">Reference proteome</keyword>
<evidence type="ECO:0000259" key="1">
    <source>
        <dbReference type="PROSITE" id="PS51977"/>
    </source>
</evidence>
<dbReference type="InterPro" id="IPR008893">
    <property type="entry name" value="WGR_domain"/>
</dbReference>
<evidence type="ECO:0000313" key="3">
    <source>
        <dbReference type="Proteomes" id="UP001201844"/>
    </source>
</evidence>
<dbReference type="RefSeq" id="WP_241603877.1">
    <property type="nucleotide sequence ID" value="NZ_JAKVIN010000008.1"/>
</dbReference>
<dbReference type="InterPro" id="IPR049809">
    <property type="entry name" value="YehF/YfeS-like_WGR"/>
</dbReference>
<feature type="domain" description="WGR" evidence="1">
    <location>
        <begin position="1"/>
        <end position="81"/>
    </location>
</feature>
<reference evidence="2 3" key="1">
    <citation type="submission" date="2022-02" db="EMBL/GenBank/DDBJ databases">
        <title>Shinella B3.7 sp. nov., isolated from Sediment (Zhairuo Island).</title>
        <authorList>
            <person name="Chen G."/>
        </authorList>
    </citation>
    <scope>NUCLEOTIDE SEQUENCE [LARGE SCALE GENOMIC DNA]</scope>
    <source>
        <strain evidence="2 3">B3.7</strain>
        <plasmid evidence="2">unnamed</plasmid>
    </source>
</reference>
<comment type="caution">
    <text evidence="2">The sequence shown here is derived from an EMBL/GenBank/DDBJ whole genome shotgun (WGS) entry which is preliminary data.</text>
</comment>
<dbReference type="CDD" id="cd07996">
    <property type="entry name" value="WGR_MMR_like"/>
    <property type="match status" value="1"/>
</dbReference>